<evidence type="ECO:0000256" key="1">
    <source>
        <dbReference type="ARBA" id="ARBA00004141"/>
    </source>
</evidence>
<evidence type="ECO:0000313" key="7">
    <source>
        <dbReference type="Proteomes" id="UP000683511"/>
    </source>
</evidence>
<protein>
    <recommendedName>
        <fullName evidence="8">DUF697 domain-containing protein</fullName>
    </recommendedName>
</protein>
<evidence type="ECO:0000256" key="2">
    <source>
        <dbReference type="ARBA" id="ARBA00022692"/>
    </source>
</evidence>
<feature type="transmembrane region" description="Helical" evidence="5">
    <location>
        <begin position="21"/>
        <end position="39"/>
    </location>
</feature>
<dbReference type="SUPFAM" id="SSF52540">
    <property type="entry name" value="P-loop containing nucleoside triphosphate hydrolases"/>
    <property type="match status" value="1"/>
</dbReference>
<dbReference type="Pfam" id="PF05128">
    <property type="entry name" value="DUF697"/>
    <property type="match status" value="1"/>
</dbReference>
<dbReference type="EMBL" id="CP021056">
    <property type="protein sequence ID" value="QXE25655.1"/>
    <property type="molecule type" value="Genomic_DNA"/>
</dbReference>
<evidence type="ECO:0000256" key="3">
    <source>
        <dbReference type="ARBA" id="ARBA00022989"/>
    </source>
</evidence>
<dbReference type="GO" id="GO:0016020">
    <property type="term" value="C:membrane"/>
    <property type="evidence" value="ECO:0007669"/>
    <property type="project" value="UniProtKB-SubCell"/>
</dbReference>
<evidence type="ECO:0000256" key="5">
    <source>
        <dbReference type="SAM" id="Phobius"/>
    </source>
</evidence>
<comment type="subcellular location">
    <subcellularLocation>
        <location evidence="1">Membrane</location>
        <topology evidence="1">Multi-pass membrane protein</topology>
    </subcellularLocation>
</comment>
<keyword evidence="3 5" id="KW-1133">Transmembrane helix</keyword>
<dbReference type="Gene3D" id="3.40.50.300">
    <property type="entry name" value="P-loop containing nucleotide triphosphate hydrolases"/>
    <property type="match status" value="1"/>
</dbReference>
<evidence type="ECO:0000256" key="4">
    <source>
        <dbReference type="ARBA" id="ARBA00023136"/>
    </source>
</evidence>
<evidence type="ECO:0008006" key="8">
    <source>
        <dbReference type="Google" id="ProtNLM"/>
    </source>
</evidence>
<dbReference type="KEGG" id="rsin:B6N60_04375"/>
<dbReference type="InterPro" id="IPR021147">
    <property type="entry name" value="DUF697"/>
</dbReference>
<dbReference type="Proteomes" id="UP000683511">
    <property type="component" value="Chromosome"/>
</dbReference>
<accession>A0A975TBY9</accession>
<keyword evidence="2 5" id="KW-0812">Transmembrane</keyword>
<sequence length="490" mass="53763">MREKPSSKVRRTKIVKLRRPILVGGLGLSFSLWMLDSWHDSIVRVGEFGLLSALAVGGGLWLLKQNRPVGEQLDDMLVDRASVESAIAKTTAIINQLVQEAVNHPTLTKLREQLNQLHWELERKELKFAVTGGKSVGKTTLVNVLNNVEDEYGKSLHLTETAPLFTDLHNNSDAVTLSAVTEADMVLFLTNGDLTDSEFQVLQQLKTAKQPTLLVFNKQDQYMPDERGIVLQSLQQRVQGDVVATAASPVPVKVRKHQADGSVQEWMEQPAPDIQQLTQRLAQVVAEQGQQLVNCTTMRKTLALKAEAHGYLNGVRRDRSTPIIEQYQWISAAAAFANPIPALDILATAAINAQMVMDLGKIYQQKFSLEQAQTVAATMGSFMLKLGLVELSTKAVTGILKTNAATFVAGGLVEGVSAAYLTRVAGLSLIAYFEQQEIAIDTGNALNLDQLRQVLQTVFQQNQKLAFLEGFVKQGVKHLLPDAQPVATVV</sequence>
<proteinExistence type="predicted"/>
<dbReference type="AlphaFoldDB" id="A0A975TBY9"/>
<evidence type="ECO:0000313" key="6">
    <source>
        <dbReference type="EMBL" id="QXE25655.1"/>
    </source>
</evidence>
<keyword evidence="4 5" id="KW-0472">Membrane</keyword>
<name>A0A975TBY9_9NOST</name>
<dbReference type="InterPro" id="IPR027417">
    <property type="entry name" value="P-loop_NTPase"/>
</dbReference>
<keyword evidence="7" id="KW-1185">Reference proteome</keyword>
<organism evidence="6 7">
    <name type="scientific">Richelia sinica FACHB-800</name>
    <dbReference type="NCBI Taxonomy" id="1357546"/>
    <lineage>
        <taxon>Bacteria</taxon>
        <taxon>Bacillati</taxon>
        <taxon>Cyanobacteriota</taxon>
        <taxon>Cyanophyceae</taxon>
        <taxon>Nostocales</taxon>
        <taxon>Nostocaceae</taxon>
        <taxon>Richelia</taxon>
    </lineage>
</organism>
<reference evidence="6" key="1">
    <citation type="submission" date="2017-04" db="EMBL/GenBank/DDBJ databases">
        <title>Genome deletions in a multicellular cyanobacterial endosymbiont for morphological adaptation in marine diatoms.</title>
        <authorList>
            <person name="Wang Y."/>
            <person name="Gao H."/>
            <person name="Li R."/>
            <person name="Xu X."/>
        </authorList>
    </citation>
    <scope>NUCLEOTIDE SEQUENCE</scope>
    <source>
        <strain evidence="6">FACHB 800</strain>
    </source>
</reference>
<gene>
    <name evidence="6" type="ORF">B6N60_04375</name>
</gene>